<dbReference type="AlphaFoldDB" id="A0AAN6ID97"/>
<evidence type="ECO:0000313" key="4">
    <source>
        <dbReference type="Proteomes" id="UP001203852"/>
    </source>
</evidence>
<name>A0AAN6ID97_9EURO</name>
<gene>
    <name evidence="3" type="ORF">EDD36DRAFT_259159</name>
</gene>
<dbReference type="InterPro" id="IPR056632">
    <property type="entry name" value="DUF7730"/>
</dbReference>
<accession>A0AAN6ID97</accession>
<comment type="caution">
    <text evidence="3">The sequence shown here is derived from an EMBL/GenBank/DDBJ whole genome shotgun (WGS) entry which is preliminary data.</text>
</comment>
<dbReference type="Pfam" id="PF24864">
    <property type="entry name" value="DUF7730"/>
    <property type="match status" value="1"/>
</dbReference>
<evidence type="ECO:0000259" key="2">
    <source>
        <dbReference type="Pfam" id="PF24864"/>
    </source>
</evidence>
<dbReference type="EMBL" id="MU404354">
    <property type="protein sequence ID" value="KAI1613236.1"/>
    <property type="molecule type" value="Genomic_DNA"/>
</dbReference>
<organism evidence="3 4">
    <name type="scientific">Exophiala viscosa</name>
    <dbReference type="NCBI Taxonomy" id="2486360"/>
    <lineage>
        <taxon>Eukaryota</taxon>
        <taxon>Fungi</taxon>
        <taxon>Dikarya</taxon>
        <taxon>Ascomycota</taxon>
        <taxon>Pezizomycotina</taxon>
        <taxon>Eurotiomycetes</taxon>
        <taxon>Chaetothyriomycetidae</taxon>
        <taxon>Chaetothyriales</taxon>
        <taxon>Herpotrichiellaceae</taxon>
        <taxon>Exophiala</taxon>
    </lineage>
</organism>
<feature type="domain" description="DUF7730" evidence="2">
    <location>
        <begin position="148"/>
        <end position="233"/>
    </location>
</feature>
<evidence type="ECO:0000313" key="3">
    <source>
        <dbReference type="EMBL" id="KAI1613236.1"/>
    </source>
</evidence>
<sequence>MPPWILAPAHQQSTFEIRHRQQHSEVFNMSDNSTVEHQWSSSWDAEYDGVDDHQAFHDVPEDNSVADVDSVSEEGDYNNSEYSWNSAASHDASIRDGGDDVSSSVGSSRDEVVETVDNPESNLSYERVLSLNRHPAEISGPSENPDLQLLSLPIEVRRPIWQYAMTKLWGDVRVSFLMLAGADEDYNRGYGPLRKGLSVGLALGRRNPVALLYVCRKIYQEAVPHLYGENRFVSFNVRGFQHCFVNDSDYGIGGANAAMIKKVSFGVPEPVKQDPANNLQGFVDFMSNTLMGVEEAELSIKYESYYVDPPTSGQRSSWSQERRSLLHTVACLAESHPKLKKAIWCSSSGGSMQTFWHGTKMIVRFAVHMVPVGKDLMCSSVGEVLNISGKNIQGRSVVLDCEKLRKTSWDDLLDKVPTEFELVEDAESFEVTVI</sequence>
<feature type="region of interest" description="Disordered" evidence="1">
    <location>
        <begin position="89"/>
        <end position="119"/>
    </location>
</feature>
<protein>
    <recommendedName>
        <fullName evidence="2">DUF7730 domain-containing protein</fullName>
    </recommendedName>
</protein>
<dbReference type="Proteomes" id="UP001203852">
    <property type="component" value="Unassembled WGS sequence"/>
</dbReference>
<evidence type="ECO:0000256" key="1">
    <source>
        <dbReference type="SAM" id="MobiDB-lite"/>
    </source>
</evidence>
<proteinExistence type="predicted"/>
<keyword evidence="4" id="KW-1185">Reference proteome</keyword>
<reference evidence="3" key="1">
    <citation type="journal article" date="2022" name="bioRxiv">
        <title>Deciphering the potential niche of two novel black yeast fungi from a biological soil crust based on their genomes, phenotypes, and melanin regulation.</title>
        <authorList>
            <consortium name="DOE Joint Genome Institute"/>
            <person name="Carr E.C."/>
            <person name="Barton Q."/>
            <person name="Grambo S."/>
            <person name="Sullivan M."/>
            <person name="Renfro C.M."/>
            <person name="Kuo A."/>
            <person name="Pangilinan J."/>
            <person name="Lipzen A."/>
            <person name="Keymanesh K."/>
            <person name="Savage E."/>
            <person name="Barry K."/>
            <person name="Grigoriev I.V."/>
            <person name="Riekhof W.R."/>
            <person name="Harris S.S."/>
        </authorList>
    </citation>
    <scope>NUCLEOTIDE SEQUENCE</scope>
    <source>
        <strain evidence="3">JF 03-4F</strain>
    </source>
</reference>